<organism evidence="2 3">
    <name type="scientific">Bacillus wiedmannii</name>
    <dbReference type="NCBI Taxonomy" id="1890302"/>
    <lineage>
        <taxon>Bacteria</taxon>
        <taxon>Bacillati</taxon>
        <taxon>Bacillota</taxon>
        <taxon>Bacilli</taxon>
        <taxon>Bacillales</taxon>
        <taxon>Bacillaceae</taxon>
        <taxon>Bacillus</taxon>
        <taxon>Bacillus cereus group</taxon>
    </lineage>
</organism>
<dbReference type="InterPro" id="IPR047296">
    <property type="entry name" value="GIY-YIG_UvrC_Cho"/>
</dbReference>
<gene>
    <name evidence="2" type="ORF">C6357_28580</name>
</gene>
<reference evidence="2 3" key="1">
    <citation type="submission" date="2018-03" db="EMBL/GenBank/DDBJ databases">
        <title>Genotypic and phenotypic analysis of antagonistic Bacillus spp. isolated from rhizosphere soil of plants in Tibet.</title>
        <authorList>
            <person name="Borriss R."/>
            <person name="Lasch P."/>
            <person name="Wu L."/>
            <person name="Wu H."/>
            <person name="Gao X."/>
        </authorList>
    </citation>
    <scope>NUCLEOTIDE SEQUENCE [LARGE SCALE GENOMIC DNA]</scope>
    <source>
        <strain evidence="2 3">NMSW16</strain>
    </source>
</reference>
<dbReference type="PANTHER" id="PTHR30562">
    <property type="entry name" value="UVRC/OXIDOREDUCTASE"/>
    <property type="match status" value="1"/>
</dbReference>
<name>A0ABX5DN96_9BACI</name>
<evidence type="ECO:0000313" key="2">
    <source>
        <dbReference type="EMBL" id="PRT35431.1"/>
    </source>
</evidence>
<dbReference type="PROSITE" id="PS50164">
    <property type="entry name" value="GIY_YIG"/>
    <property type="match status" value="1"/>
</dbReference>
<feature type="domain" description="GIY-YIG" evidence="1">
    <location>
        <begin position="29"/>
        <end position="110"/>
    </location>
</feature>
<dbReference type="Gene3D" id="3.40.1440.10">
    <property type="entry name" value="GIY-YIG endonuclease"/>
    <property type="match status" value="1"/>
</dbReference>
<proteinExistence type="predicted"/>
<dbReference type="PANTHER" id="PTHR30562:SF1">
    <property type="entry name" value="UVRABC SYSTEM PROTEIN C"/>
    <property type="match status" value="1"/>
</dbReference>
<dbReference type="InterPro" id="IPR050066">
    <property type="entry name" value="UvrABC_protein_C"/>
</dbReference>
<accession>A0ABX5DN96</accession>
<dbReference type="InterPro" id="IPR035901">
    <property type="entry name" value="GIY-YIG_endonuc_sf"/>
</dbReference>
<evidence type="ECO:0000259" key="1">
    <source>
        <dbReference type="PROSITE" id="PS50164"/>
    </source>
</evidence>
<dbReference type="EMBL" id="PVRR01000015">
    <property type="protein sequence ID" value="PRT35431.1"/>
    <property type="molecule type" value="Genomic_DNA"/>
</dbReference>
<dbReference type="Proteomes" id="UP000239236">
    <property type="component" value="Unassembled WGS sequence"/>
</dbReference>
<comment type="caution">
    <text evidence="2">The sequence shown here is derived from an EMBL/GenBank/DDBJ whole genome shotgun (WGS) entry which is preliminary data.</text>
</comment>
<dbReference type="CDD" id="cd10434">
    <property type="entry name" value="GIY-YIG_UvrC_Cho"/>
    <property type="match status" value="1"/>
</dbReference>
<dbReference type="RefSeq" id="WP_106102739.1">
    <property type="nucleotide sequence ID" value="NZ_PVRR01000015.1"/>
</dbReference>
<dbReference type="SUPFAM" id="SSF82771">
    <property type="entry name" value="GIY-YIG endonuclease"/>
    <property type="match status" value="1"/>
</dbReference>
<protein>
    <recommendedName>
        <fullName evidence="1">GIY-YIG domain-containing protein</fullName>
    </recommendedName>
</protein>
<dbReference type="SMART" id="SM00465">
    <property type="entry name" value="GIYc"/>
    <property type="match status" value="1"/>
</dbReference>
<sequence length="241" mass="28466">MFSLVNKLPKPDELIKFDELLTKKVELPEISAVYVWYDYLGTSLYVGRTVDLRKRINTHLDKSHNPHLRKDITNNRISHIIYFECETEEDAIILERVLIKNSSFVGVYNIQMIADRNEVSKKKYTDFKKKSRSDKKRDVKIPLTNDEYKKILIVSRKEQFSPTQFSTRIFSEMVLSKSEFPDVEYNPQCEAWMHVKLNPEIHDILIELSVSWRCSVRKAAYKILRYALENDNSIKGYTHLI</sequence>
<dbReference type="Pfam" id="PF01541">
    <property type="entry name" value="GIY-YIG"/>
    <property type="match status" value="1"/>
</dbReference>
<keyword evidence="3" id="KW-1185">Reference proteome</keyword>
<dbReference type="InterPro" id="IPR000305">
    <property type="entry name" value="GIY-YIG_endonuc"/>
</dbReference>
<evidence type="ECO:0000313" key="3">
    <source>
        <dbReference type="Proteomes" id="UP000239236"/>
    </source>
</evidence>